<evidence type="ECO:0008006" key="4">
    <source>
        <dbReference type="Google" id="ProtNLM"/>
    </source>
</evidence>
<dbReference type="Proteomes" id="UP000000768">
    <property type="component" value="Chromosome 6"/>
</dbReference>
<evidence type="ECO:0000313" key="3">
    <source>
        <dbReference type="Proteomes" id="UP000000768"/>
    </source>
</evidence>
<accession>A0A1Z5RBM1</accession>
<name>A0A1Z5RBM1_SORBI</name>
<dbReference type="STRING" id="4558.A0A1Z5RBM1"/>
<dbReference type="Gramene" id="OQU81107">
    <property type="protein sequence ID" value="OQU81107"/>
    <property type="gene ID" value="SORBI_3006G009300"/>
</dbReference>
<reference evidence="2 3" key="1">
    <citation type="journal article" date="2009" name="Nature">
        <title>The Sorghum bicolor genome and the diversification of grasses.</title>
        <authorList>
            <person name="Paterson A.H."/>
            <person name="Bowers J.E."/>
            <person name="Bruggmann R."/>
            <person name="Dubchak I."/>
            <person name="Grimwood J."/>
            <person name="Gundlach H."/>
            <person name="Haberer G."/>
            <person name="Hellsten U."/>
            <person name="Mitros T."/>
            <person name="Poliakov A."/>
            <person name="Schmutz J."/>
            <person name="Spannagl M."/>
            <person name="Tang H."/>
            <person name="Wang X."/>
            <person name="Wicker T."/>
            <person name="Bharti A.K."/>
            <person name="Chapman J."/>
            <person name="Feltus F.A."/>
            <person name="Gowik U."/>
            <person name="Grigoriev I.V."/>
            <person name="Lyons E."/>
            <person name="Maher C.A."/>
            <person name="Martis M."/>
            <person name="Narechania A."/>
            <person name="Otillar R.P."/>
            <person name="Penning B.W."/>
            <person name="Salamov A.A."/>
            <person name="Wang Y."/>
            <person name="Zhang L."/>
            <person name="Carpita N.C."/>
            <person name="Freeling M."/>
            <person name="Gingle A.R."/>
            <person name="Hash C.T."/>
            <person name="Keller B."/>
            <person name="Klein P."/>
            <person name="Kresovich S."/>
            <person name="McCann M.C."/>
            <person name="Ming R."/>
            <person name="Peterson D.G."/>
            <person name="Mehboob-ur-Rahman"/>
            <person name="Ware D."/>
            <person name="Westhoff P."/>
            <person name="Mayer K.F."/>
            <person name="Messing J."/>
            <person name="Rokhsar D.S."/>
        </authorList>
    </citation>
    <scope>NUCLEOTIDE SEQUENCE [LARGE SCALE GENOMIC DNA]</scope>
    <source>
        <strain evidence="3">cv. BTx623</strain>
    </source>
</reference>
<protein>
    <recommendedName>
        <fullName evidence="4">Late embryogenesis abundant protein LEA-2 subgroup domain-containing protein</fullName>
    </recommendedName>
</protein>
<dbReference type="AlphaFoldDB" id="A0A1Z5RBM1"/>
<dbReference type="GO" id="GO:0005886">
    <property type="term" value="C:plasma membrane"/>
    <property type="evidence" value="ECO:0000318"/>
    <property type="project" value="GO_Central"/>
</dbReference>
<gene>
    <name evidence="2" type="ORF">SORBI_3006G009300</name>
</gene>
<dbReference type="InParanoid" id="A0A1Z5RBM1"/>
<keyword evidence="1" id="KW-0812">Transmembrane</keyword>
<evidence type="ECO:0000256" key="1">
    <source>
        <dbReference type="SAM" id="Phobius"/>
    </source>
</evidence>
<reference evidence="3" key="2">
    <citation type="journal article" date="2018" name="Plant J.">
        <title>The Sorghum bicolor reference genome: improved assembly, gene annotations, a transcriptome atlas, and signatures of genome organization.</title>
        <authorList>
            <person name="McCormick R.F."/>
            <person name="Truong S.K."/>
            <person name="Sreedasyam A."/>
            <person name="Jenkins J."/>
            <person name="Shu S."/>
            <person name="Sims D."/>
            <person name="Kennedy M."/>
            <person name="Amirebrahimi M."/>
            <person name="Weers B.D."/>
            <person name="McKinley B."/>
            <person name="Mattison A."/>
            <person name="Morishige D.T."/>
            <person name="Grimwood J."/>
            <person name="Schmutz J."/>
            <person name="Mullet J.E."/>
        </authorList>
    </citation>
    <scope>NUCLEOTIDE SEQUENCE [LARGE SCALE GENOMIC DNA]</scope>
    <source>
        <strain evidence="3">cv. BTx623</strain>
    </source>
</reference>
<keyword evidence="1" id="KW-1133">Transmembrane helix</keyword>
<keyword evidence="1" id="KW-0472">Membrane</keyword>
<dbReference type="EMBL" id="CM000765">
    <property type="protein sequence ID" value="OQU81107.1"/>
    <property type="molecule type" value="Genomic_DNA"/>
</dbReference>
<sequence length="253" mass="26583">MDCYDCVVCGPGDCNCCPGDCCCCCCLYGASSSPCTNCWSCCCSSHPNPKCCCIFVTALVAIAVATLIAVLVVAYAVVFPARVTVEDAYLRRFALADDNFGNFSSTALAYDVSLAVAVRNRDFAPGGVWSTAPLDAELRFLGQTFARATAKLESAEWGLFKARGKGVYRVTASSPDSGALNVLVGGDAVAEFVRESVAGVFELELVVVGGEVVNKDDDRHHGSGVVSATCPLKLSFPTTATANVEFTRVKCTS</sequence>
<feature type="transmembrane region" description="Helical" evidence="1">
    <location>
        <begin position="54"/>
        <end position="78"/>
    </location>
</feature>
<dbReference type="OMA" id="LMPAEHT"/>
<dbReference type="GO" id="GO:0009506">
    <property type="term" value="C:plasmodesma"/>
    <property type="evidence" value="ECO:0000318"/>
    <property type="project" value="GO_Central"/>
</dbReference>
<evidence type="ECO:0000313" key="2">
    <source>
        <dbReference type="EMBL" id="OQU81107.1"/>
    </source>
</evidence>
<proteinExistence type="predicted"/>
<organism evidence="2 3">
    <name type="scientific">Sorghum bicolor</name>
    <name type="common">Sorghum</name>
    <name type="synonym">Sorghum vulgare</name>
    <dbReference type="NCBI Taxonomy" id="4558"/>
    <lineage>
        <taxon>Eukaryota</taxon>
        <taxon>Viridiplantae</taxon>
        <taxon>Streptophyta</taxon>
        <taxon>Embryophyta</taxon>
        <taxon>Tracheophyta</taxon>
        <taxon>Spermatophyta</taxon>
        <taxon>Magnoliopsida</taxon>
        <taxon>Liliopsida</taxon>
        <taxon>Poales</taxon>
        <taxon>Poaceae</taxon>
        <taxon>PACMAD clade</taxon>
        <taxon>Panicoideae</taxon>
        <taxon>Andropogonodae</taxon>
        <taxon>Andropogoneae</taxon>
        <taxon>Sorghinae</taxon>
        <taxon>Sorghum</taxon>
    </lineage>
</organism>
<keyword evidence="3" id="KW-1185">Reference proteome</keyword>